<evidence type="ECO:0000256" key="5">
    <source>
        <dbReference type="ARBA" id="ARBA00023136"/>
    </source>
</evidence>
<evidence type="ECO:0000256" key="1">
    <source>
        <dbReference type="ARBA" id="ARBA00004141"/>
    </source>
</evidence>
<dbReference type="Gene3D" id="1.10.1450.10">
    <property type="entry name" value="Tetraspanin"/>
    <property type="match status" value="1"/>
</dbReference>
<comment type="caution">
    <text evidence="8">The sequence shown here is derived from an EMBL/GenBank/DDBJ whole genome shotgun (WGS) entry which is preliminary data.</text>
</comment>
<evidence type="ECO:0000256" key="7">
    <source>
        <dbReference type="RuleBase" id="RU361218"/>
    </source>
</evidence>
<dbReference type="PANTHER" id="PTHR19282:SF544">
    <property type="entry name" value="TETRASPANIN"/>
    <property type="match status" value="1"/>
</dbReference>
<gene>
    <name evidence="8" type="ORF">MATL_G00248490</name>
</gene>
<dbReference type="EMBL" id="JAFDVH010000023">
    <property type="protein sequence ID" value="KAG7456131.1"/>
    <property type="molecule type" value="Genomic_DNA"/>
</dbReference>
<evidence type="ECO:0000256" key="3">
    <source>
        <dbReference type="ARBA" id="ARBA00022692"/>
    </source>
</evidence>
<feature type="transmembrane region" description="Helical" evidence="7">
    <location>
        <begin position="75"/>
        <end position="96"/>
    </location>
</feature>
<feature type="transmembrane region" description="Helical" evidence="7">
    <location>
        <begin position="213"/>
        <end position="236"/>
    </location>
</feature>
<reference evidence="8" key="1">
    <citation type="submission" date="2021-01" db="EMBL/GenBank/DDBJ databases">
        <authorList>
            <person name="Zahm M."/>
            <person name="Roques C."/>
            <person name="Cabau C."/>
            <person name="Klopp C."/>
            <person name="Donnadieu C."/>
            <person name="Jouanno E."/>
            <person name="Lampietro C."/>
            <person name="Louis A."/>
            <person name="Herpin A."/>
            <person name="Echchiki A."/>
            <person name="Berthelot C."/>
            <person name="Parey E."/>
            <person name="Roest-Crollius H."/>
            <person name="Braasch I."/>
            <person name="Postlethwait J."/>
            <person name="Bobe J."/>
            <person name="Montfort J."/>
            <person name="Bouchez O."/>
            <person name="Begum T."/>
            <person name="Mejri S."/>
            <person name="Adams A."/>
            <person name="Chen W.-J."/>
            <person name="Guiguen Y."/>
        </authorList>
    </citation>
    <scope>NUCLEOTIDE SEQUENCE</scope>
    <source>
        <strain evidence="8">YG-15Mar2019-1</strain>
        <tissue evidence="8">Brain</tissue>
    </source>
</reference>
<dbReference type="PIRSF" id="PIRSF002419">
    <property type="entry name" value="Tetraspanin"/>
    <property type="match status" value="1"/>
</dbReference>
<dbReference type="Proteomes" id="UP001046870">
    <property type="component" value="Chromosome 23"/>
</dbReference>
<dbReference type="PRINTS" id="PR00259">
    <property type="entry name" value="TMFOUR"/>
</dbReference>
<evidence type="ECO:0000256" key="4">
    <source>
        <dbReference type="ARBA" id="ARBA00022989"/>
    </source>
</evidence>
<feature type="disulfide bond" evidence="6">
    <location>
        <begin position="140"/>
        <end position="157"/>
    </location>
</feature>
<dbReference type="InterPro" id="IPR008952">
    <property type="entry name" value="Tetraspanin_EC2_sf"/>
</dbReference>
<comment type="similarity">
    <text evidence="2 7">Belongs to the tetraspanin (TM4SF) family.</text>
</comment>
<dbReference type="PANTHER" id="PTHR19282">
    <property type="entry name" value="TETRASPANIN"/>
    <property type="match status" value="1"/>
</dbReference>
<proteinExistence type="inferred from homology"/>
<dbReference type="InterPro" id="IPR000301">
    <property type="entry name" value="Tetraspanin_animals"/>
</dbReference>
<dbReference type="Pfam" id="PF00335">
    <property type="entry name" value="Tetraspanin"/>
    <property type="match status" value="1"/>
</dbReference>
<accession>A0A9D3PB39</accession>
<keyword evidence="4 7" id="KW-1133">Transmembrane helix</keyword>
<keyword evidence="5 7" id="KW-0472">Membrane</keyword>
<keyword evidence="9" id="KW-1185">Reference proteome</keyword>
<keyword evidence="3 7" id="KW-0812">Transmembrane</keyword>
<sequence length="268" mass="29924">MGKVNSCLKWVFIFFNFLFGILGGVLLVFGMLAHALHHEQIENKVMGLIFLYIIGGATLAISFVGAYGAYKEKKWALIVFVTVMIVGAIALLRMAVPIGVARPAVYSMIEEQFRSAVPLDEADPQIQQAAETLQAQFKCCGLFDGYRDWRSHIPQSCLCSPDESADKCEKAERSYWVPESSRFFDRPLDTEKLVYKQSCFPILMRYVEKALDIALGIFFGLAVMALLGVLMAVIMLCQIKDQPVAAPAVFTVNPQPPKYSELFNKIDC</sequence>
<dbReference type="OrthoDB" id="5982705at2759"/>
<organism evidence="8 9">
    <name type="scientific">Megalops atlanticus</name>
    <name type="common">Tarpon</name>
    <name type="synonym">Clupea gigantea</name>
    <dbReference type="NCBI Taxonomy" id="7932"/>
    <lineage>
        <taxon>Eukaryota</taxon>
        <taxon>Metazoa</taxon>
        <taxon>Chordata</taxon>
        <taxon>Craniata</taxon>
        <taxon>Vertebrata</taxon>
        <taxon>Euteleostomi</taxon>
        <taxon>Actinopterygii</taxon>
        <taxon>Neopterygii</taxon>
        <taxon>Teleostei</taxon>
        <taxon>Elopiformes</taxon>
        <taxon>Megalopidae</taxon>
        <taxon>Megalops</taxon>
    </lineage>
</organism>
<evidence type="ECO:0000313" key="9">
    <source>
        <dbReference type="Proteomes" id="UP001046870"/>
    </source>
</evidence>
<feature type="transmembrane region" description="Helical" evidence="7">
    <location>
        <begin position="12"/>
        <end position="33"/>
    </location>
</feature>
<dbReference type="GO" id="GO:0005886">
    <property type="term" value="C:plasma membrane"/>
    <property type="evidence" value="ECO:0007669"/>
    <property type="project" value="TreeGrafter"/>
</dbReference>
<feature type="transmembrane region" description="Helical" evidence="7">
    <location>
        <begin position="45"/>
        <end position="69"/>
    </location>
</feature>
<feature type="disulfide bond" evidence="6">
    <location>
        <begin position="139"/>
        <end position="168"/>
    </location>
</feature>
<evidence type="ECO:0000256" key="6">
    <source>
        <dbReference type="PIRSR" id="PIRSR002419-1"/>
    </source>
</evidence>
<keyword evidence="6" id="KW-1015">Disulfide bond</keyword>
<protein>
    <recommendedName>
        <fullName evidence="7">Tetraspanin</fullName>
    </recommendedName>
</protein>
<dbReference type="AlphaFoldDB" id="A0A9D3PB39"/>
<dbReference type="SUPFAM" id="SSF48652">
    <property type="entry name" value="Tetraspanin"/>
    <property type="match status" value="1"/>
</dbReference>
<name>A0A9D3PB39_MEGAT</name>
<evidence type="ECO:0000256" key="2">
    <source>
        <dbReference type="ARBA" id="ARBA00006840"/>
    </source>
</evidence>
<dbReference type="InterPro" id="IPR018499">
    <property type="entry name" value="Tetraspanin/Peripherin"/>
</dbReference>
<evidence type="ECO:0000313" key="8">
    <source>
        <dbReference type="EMBL" id="KAG7456131.1"/>
    </source>
</evidence>
<comment type="subcellular location">
    <subcellularLocation>
        <location evidence="1 7">Membrane</location>
        <topology evidence="1 7">Multi-pass membrane protein</topology>
    </subcellularLocation>
</comment>